<accession>A0ABR8PAH0</accession>
<reference evidence="11 12" key="1">
    <citation type="submission" date="2020-08" db="EMBL/GenBank/DDBJ databases">
        <title>A Genomic Blueprint of the Chicken Gut Microbiome.</title>
        <authorList>
            <person name="Gilroy R."/>
            <person name="Ravi A."/>
            <person name="Getino M."/>
            <person name="Pursley I."/>
            <person name="Horton D.L."/>
            <person name="Alikhan N.-F."/>
            <person name="Baker D."/>
            <person name="Gharbi K."/>
            <person name="Hall N."/>
            <person name="Watson M."/>
            <person name="Adriaenssens E.M."/>
            <person name="Foster-Nyarko E."/>
            <person name="Jarju S."/>
            <person name="Secka A."/>
            <person name="Antonio M."/>
            <person name="Oren A."/>
            <person name="Chaudhuri R."/>
            <person name="La Ragione R.M."/>
            <person name="Hildebrand F."/>
            <person name="Pallen M.J."/>
        </authorList>
    </citation>
    <scope>NUCLEOTIDE SEQUENCE [LARGE SCALE GENOMIC DNA]</scope>
    <source>
        <strain evidence="11 12">Sa3CUN2</strain>
    </source>
</reference>
<evidence type="ECO:0000256" key="4">
    <source>
        <dbReference type="ARBA" id="ARBA00022737"/>
    </source>
</evidence>
<evidence type="ECO:0000256" key="1">
    <source>
        <dbReference type="ARBA" id="ARBA00007074"/>
    </source>
</evidence>
<name>A0ABR8PAH0_9LACO</name>
<feature type="compositionally biased region" description="Low complexity" evidence="7">
    <location>
        <begin position="139"/>
        <end position="151"/>
    </location>
</feature>
<dbReference type="PROSITE" id="PS51935">
    <property type="entry name" value="NLPC_P60"/>
    <property type="match status" value="1"/>
</dbReference>
<dbReference type="InterPro" id="IPR036779">
    <property type="entry name" value="LysM_dom_sf"/>
</dbReference>
<feature type="signal peptide" evidence="8">
    <location>
        <begin position="1"/>
        <end position="29"/>
    </location>
</feature>
<dbReference type="CDD" id="cd00118">
    <property type="entry name" value="LysM"/>
    <property type="match status" value="1"/>
</dbReference>
<evidence type="ECO:0000256" key="3">
    <source>
        <dbReference type="ARBA" id="ARBA00022729"/>
    </source>
</evidence>
<keyword evidence="12" id="KW-1185">Reference proteome</keyword>
<dbReference type="Proteomes" id="UP000616837">
    <property type="component" value="Unassembled WGS sequence"/>
</dbReference>
<keyword evidence="4" id="KW-0677">Repeat</keyword>
<evidence type="ECO:0000256" key="6">
    <source>
        <dbReference type="ARBA" id="ARBA00022807"/>
    </source>
</evidence>
<sequence length="463" mass="48246">MVKKVHKYSSSKRLVAGTVGALSVFALTAQVNNTVEAKAKNNNAGTEQPESMSSSASAIRNDNQLSLAPMVSSSSAAKSASTTHNGTYVVKSGDTLSELAVHFNVTLNDLVSWNHIQNPNLIYVGQQLLVEGKGANSATTQSSTVSAQPQSYTVAENGAQQDQAQQTAPAQQAVSQQVTPVYQQGTYQQATAVNPTATAYTSDANAAAYNSAVVSQQGSTVAVASQQVASQQAVAVNSTATAYTSDANAAAYNSTAVTSQQSSVAPVTNNQQTSQASAVNTSQEVTANSSTASQQPAVQQVAYTQNQTSNSSATVQTQSQPQQQSQVASQQPQTTTQNNVDLHSGSVVSLASKIANSNSVPYEWGGNSLSGMDCSGFVQYVYANAEGKQLPHNTVAMESYVDQKPVSQAQSGDLLFWGNHGSTYHVGIYMGNNQYAAAAKPGTNVAVYNLSPYFTPSFAGTVK</sequence>
<evidence type="ECO:0000256" key="8">
    <source>
        <dbReference type="SAM" id="SignalP"/>
    </source>
</evidence>
<dbReference type="Pfam" id="PF00877">
    <property type="entry name" value="NLPC_P60"/>
    <property type="match status" value="1"/>
</dbReference>
<dbReference type="RefSeq" id="WP_191683709.1">
    <property type="nucleotide sequence ID" value="NZ_JACSQW010000002.1"/>
</dbReference>
<keyword evidence="6" id="KW-0788">Thiol protease</keyword>
<dbReference type="SUPFAM" id="SSF54001">
    <property type="entry name" value="Cysteine proteinases"/>
    <property type="match status" value="1"/>
</dbReference>
<keyword evidence="5" id="KW-0378">Hydrolase</keyword>
<proteinExistence type="inferred from homology"/>
<feature type="domain" description="NlpC/P60" evidence="10">
    <location>
        <begin position="344"/>
        <end position="463"/>
    </location>
</feature>
<evidence type="ECO:0000256" key="2">
    <source>
        <dbReference type="ARBA" id="ARBA00022670"/>
    </source>
</evidence>
<dbReference type="InterPro" id="IPR018392">
    <property type="entry name" value="LysM"/>
</dbReference>
<comment type="caution">
    <text evidence="11">The sequence shown here is derived from an EMBL/GenBank/DDBJ whole genome shotgun (WGS) entry which is preliminary data.</text>
</comment>
<feature type="region of interest" description="Disordered" evidence="7">
    <location>
        <begin position="139"/>
        <end position="168"/>
    </location>
</feature>
<evidence type="ECO:0000313" key="12">
    <source>
        <dbReference type="Proteomes" id="UP000616837"/>
    </source>
</evidence>
<dbReference type="PANTHER" id="PTHR47053">
    <property type="entry name" value="MUREIN DD-ENDOPEPTIDASE MEPH-RELATED"/>
    <property type="match status" value="1"/>
</dbReference>
<evidence type="ECO:0000259" key="10">
    <source>
        <dbReference type="PROSITE" id="PS51935"/>
    </source>
</evidence>
<evidence type="ECO:0000259" key="9">
    <source>
        <dbReference type="PROSITE" id="PS51782"/>
    </source>
</evidence>
<feature type="domain" description="LysM" evidence="9">
    <location>
        <begin position="86"/>
        <end position="130"/>
    </location>
</feature>
<dbReference type="SUPFAM" id="SSF54106">
    <property type="entry name" value="LysM domain"/>
    <property type="match status" value="1"/>
</dbReference>
<evidence type="ECO:0000256" key="7">
    <source>
        <dbReference type="SAM" id="MobiDB-lite"/>
    </source>
</evidence>
<evidence type="ECO:0000256" key="5">
    <source>
        <dbReference type="ARBA" id="ARBA00022801"/>
    </source>
</evidence>
<feature type="compositionally biased region" description="Polar residues" evidence="7">
    <location>
        <begin position="263"/>
        <end position="310"/>
    </location>
</feature>
<evidence type="ECO:0000313" key="11">
    <source>
        <dbReference type="EMBL" id="MBD7894306.1"/>
    </source>
</evidence>
<feature type="compositionally biased region" description="Low complexity" evidence="7">
    <location>
        <begin position="159"/>
        <end position="168"/>
    </location>
</feature>
<dbReference type="InterPro" id="IPR051202">
    <property type="entry name" value="Peptidase_C40"/>
</dbReference>
<dbReference type="PROSITE" id="PS51782">
    <property type="entry name" value="LYSM"/>
    <property type="match status" value="1"/>
</dbReference>
<dbReference type="EMBL" id="JACSQW010000002">
    <property type="protein sequence ID" value="MBD7894306.1"/>
    <property type="molecule type" value="Genomic_DNA"/>
</dbReference>
<feature type="region of interest" description="Disordered" evidence="7">
    <location>
        <begin position="263"/>
        <end position="340"/>
    </location>
</feature>
<dbReference type="Pfam" id="PF01476">
    <property type="entry name" value="LysM"/>
    <property type="match status" value="1"/>
</dbReference>
<comment type="similarity">
    <text evidence="1">Belongs to the peptidase C40 family.</text>
</comment>
<organism evidence="11 12">
    <name type="scientific">Limosilactobacillus avistercoris</name>
    <dbReference type="NCBI Taxonomy" id="2762243"/>
    <lineage>
        <taxon>Bacteria</taxon>
        <taxon>Bacillati</taxon>
        <taxon>Bacillota</taxon>
        <taxon>Bacilli</taxon>
        <taxon>Lactobacillales</taxon>
        <taxon>Lactobacillaceae</taxon>
        <taxon>Limosilactobacillus</taxon>
    </lineage>
</organism>
<keyword evidence="2" id="KW-0645">Protease</keyword>
<dbReference type="InterPro" id="IPR038765">
    <property type="entry name" value="Papain-like_cys_pep_sf"/>
</dbReference>
<dbReference type="InterPro" id="IPR000064">
    <property type="entry name" value="NLP_P60_dom"/>
</dbReference>
<feature type="chain" id="PRO_5045556873" evidence="8">
    <location>
        <begin position="30"/>
        <end position="463"/>
    </location>
</feature>
<protein>
    <submittedName>
        <fullName evidence="11">C40 family peptidase</fullName>
    </submittedName>
</protein>
<dbReference type="Gene3D" id="3.10.350.10">
    <property type="entry name" value="LysM domain"/>
    <property type="match status" value="1"/>
</dbReference>
<dbReference type="PANTHER" id="PTHR47053:SF1">
    <property type="entry name" value="MUREIN DD-ENDOPEPTIDASE MEPH-RELATED"/>
    <property type="match status" value="1"/>
</dbReference>
<dbReference type="SMART" id="SM00257">
    <property type="entry name" value="LysM"/>
    <property type="match status" value="1"/>
</dbReference>
<dbReference type="Gene3D" id="3.90.1720.10">
    <property type="entry name" value="endopeptidase domain like (from Nostoc punctiforme)"/>
    <property type="match status" value="1"/>
</dbReference>
<gene>
    <name evidence="11" type="ORF">H9564_00935</name>
</gene>
<feature type="compositionally biased region" description="Low complexity" evidence="7">
    <location>
        <begin position="311"/>
        <end position="337"/>
    </location>
</feature>
<keyword evidence="3 8" id="KW-0732">Signal</keyword>